<dbReference type="Proteomes" id="UP000254889">
    <property type="component" value="Chromosome"/>
</dbReference>
<sequence>MVLASLGAVTAAARAAEPVAVVPIVKDWVRFTDPQERAFTIDVPRYWRVEGGTARWNALQYRFWLRVTSPDGNTILAINDPAEPFFILPTPTLAGAGFYEGRDYSPTGITFYKVARYRDGAQYSGAWGQTKLASLCSDIRQVSGRALPELTQTTNYYVSALGMHRDEGDAVFSCRRNGVAMTAYVQTGVNRVGSQAEGLWWADQIVAFLAPAQLSGLAAGLLARMVGTARLDPGWVERQHGTNAAVSQITTATNAAISDIIMRGWAERGAAIDRVMEEGSRARLGIDIYADPVTGTEYTVALGSKYYWTNAAGAVVGTDTDTAPAGWRKLNRVPPR</sequence>
<dbReference type="KEGG" id="ptaw:DW352_14975"/>
<dbReference type="AlphaFoldDB" id="A0A345ZXR2"/>
<proteinExistence type="predicted"/>
<dbReference type="OrthoDB" id="8902323at2"/>
<keyword evidence="2" id="KW-1185">Reference proteome</keyword>
<organism evidence="1 2">
    <name type="scientific">Pseudolabrys taiwanensis</name>
    <dbReference type="NCBI Taxonomy" id="331696"/>
    <lineage>
        <taxon>Bacteria</taxon>
        <taxon>Pseudomonadati</taxon>
        <taxon>Pseudomonadota</taxon>
        <taxon>Alphaproteobacteria</taxon>
        <taxon>Hyphomicrobiales</taxon>
        <taxon>Xanthobacteraceae</taxon>
        <taxon>Pseudolabrys</taxon>
    </lineage>
</organism>
<name>A0A345ZXR2_9HYPH</name>
<reference evidence="1" key="1">
    <citation type="submission" date="2018-07" db="EMBL/GenBank/DDBJ databases">
        <authorList>
            <person name="Quirk P.G."/>
            <person name="Krulwich T.A."/>
        </authorList>
    </citation>
    <scope>NUCLEOTIDE SEQUENCE [LARGE SCALE GENOMIC DNA]</scope>
    <source>
        <strain evidence="1">CC-BB4</strain>
    </source>
</reference>
<protein>
    <submittedName>
        <fullName evidence="1">Uncharacterized protein</fullName>
    </submittedName>
</protein>
<gene>
    <name evidence="1" type="ORF">DW352_14975</name>
</gene>
<accession>A0A345ZXR2</accession>
<evidence type="ECO:0000313" key="1">
    <source>
        <dbReference type="EMBL" id="AXK81709.1"/>
    </source>
</evidence>
<evidence type="ECO:0000313" key="2">
    <source>
        <dbReference type="Proteomes" id="UP000254889"/>
    </source>
</evidence>
<dbReference type="EMBL" id="CP031417">
    <property type="protein sequence ID" value="AXK81709.1"/>
    <property type="molecule type" value="Genomic_DNA"/>
</dbReference>